<evidence type="ECO:0000313" key="3">
    <source>
        <dbReference type="Proteomes" id="UP001236657"/>
    </source>
</evidence>
<dbReference type="EMBL" id="CP133218">
    <property type="protein sequence ID" value="WML90432.1"/>
    <property type="molecule type" value="Genomic_DNA"/>
</dbReference>
<accession>A0ABY9MPE8</accession>
<sequence length="163" mass="18188">MKKKLIEGLVFLASFGILALYQYYQAPNNSQSARSSTAIAAETRTSTGGSNDYRQAIDQISRSQNDPNAKFWTTVQGKVVKVLQDDRDGSQHQRFLLALTPDITLLVAHNIDLAQRIPVQEGGTATVSGEYVWNNRGGVLHWTHHDPKGRRGGWIEYAGKRYD</sequence>
<name>A0ABY9MPE8_9GAMM</name>
<protein>
    <submittedName>
        <fullName evidence="2">DUF3465 domain-containing protein</fullName>
    </submittedName>
</protein>
<evidence type="ECO:0000313" key="2">
    <source>
        <dbReference type="EMBL" id="WML90432.1"/>
    </source>
</evidence>
<gene>
    <name evidence="2" type="ORF">RCF98_15870</name>
</gene>
<dbReference type="RefSeq" id="WP_308894885.1">
    <property type="nucleotide sequence ID" value="NZ_CP133218.1"/>
</dbReference>
<keyword evidence="1" id="KW-1133">Transmembrane helix</keyword>
<feature type="transmembrane region" description="Helical" evidence="1">
    <location>
        <begin position="5"/>
        <end position="24"/>
    </location>
</feature>
<keyword evidence="1" id="KW-0472">Membrane</keyword>
<keyword evidence="3" id="KW-1185">Reference proteome</keyword>
<reference evidence="2 3" key="1">
    <citation type="submission" date="2023-08" db="EMBL/GenBank/DDBJ databases">
        <title>New molecular markers tilS and rpoB for phylogenetic and monitoring studies of the genus Thiothrix biodiversity.</title>
        <authorList>
            <person name="Ravin N.V."/>
            <person name="Smolyakov D."/>
            <person name="Markov N.D."/>
            <person name="Beletsky A.V."/>
            <person name="Mardanov A.V."/>
            <person name="Rudenko T.S."/>
            <person name="Grabovich M.Y."/>
        </authorList>
    </citation>
    <scope>NUCLEOTIDE SEQUENCE [LARGE SCALE GENOMIC DNA]</scope>
    <source>
        <strain evidence="2 3">MK1</strain>
    </source>
</reference>
<dbReference type="Proteomes" id="UP001236657">
    <property type="component" value="Chromosome"/>
</dbReference>
<dbReference type="Pfam" id="PF11948">
    <property type="entry name" value="DUF3465"/>
    <property type="match status" value="1"/>
</dbReference>
<dbReference type="InterPro" id="IPR021856">
    <property type="entry name" value="DUF3465"/>
</dbReference>
<keyword evidence="1" id="KW-0812">Transmembrane</keyword>
<proteinExistence type="predicted"/>
<evidence type="ECO:0000256" key="1">
    <source>
        <dbReference type="SAM" id="Phobius"/>
    </source>
</evidence>
<organism evidence="2 3">
    <name type="scientific">Thiothrix lacustris</name>
    <dbReference type="NCBI Taxonomy" id="525917"/>
    <lineage>
        <taxon>Bacteria</taxon>
        <taxon>Pseudomonadati</taxon>
        <taxon>Pseudomonadota</taxon>
        <taxon>Gammaproteobacteria</taxon>
        <taxon>Thiotrichales</taxon>
        <taxon>Thiotrichaceae</taxon>
        <taxon>Thiothrix</taxon>
    </lineage>
</organism>